<comment type="catalytic activity">
    <reaction evidence="10">
        <text>a cytidine in RNA + acetyl-CoA + ATP + H2O = an N(4)-acetylcytidine in RNA + ADP + phosphate + CoA + H(+)</text>
        <dbReference type="Rhea" id="RHEA:82211"/>
        <dbReference type="Rhea" id="RHEA-COMP:15704"/>
        <dbReference type="Rhea" id="RHEA-COMP:19834"/>
        <dbReference type="ChEBI" id="CHEBI:15377"/>
        <dbReference type="ChEBI" id="CHEBI:15378"/>
        <dbReference type="ChEBI" id="CHEBI:30616"/>
        <dbReference type="ChEBI" id="CHEBI:43474"/>
        <dbReference type="ChEBI" id="CHEBI:57287"/>
        <dbReference type="ChEBI" id="CHEBI:57288"/>
        <dbReference type="ChEBI" id="CHEBI:74900"/>
        <dbReference type="ChEBI" id="CHEBI:82748"/>
        <dbReference type="ChEBI" id="CHEBI:456216"/>
    </reaction>
</comment>
<dbReference type="InterPro" id="IPR016181">
    <property type="entry name" value="Acyl_CoA_acyltransferase"/>
</dbReference>
<evidence type="ECO:0000256" key="10">
    <source>
        <dbReference type="ARBA" id="ARBA00049889"/>
    </source>
</evidence>
<dbReference type="SUPFAM" id="SSF52540">
    <property type="entry name" value="P-loop containing nucleoside triphosphate hydrolases"/>
    <property type="match status" value="1"/>
</dbReference>
<dbReference type="InterPro" id="IPR000182">
    <property type="entry name" value="GNAT_dom"/>
</dbReference>
<dbReference type="RefSeq" id="WP_058370139.1">
    <property type="nucleotide sequence ID" value="NZ_LNTB01000001.1"/>
</dbReference>
<keyword evidence="3 12" id="KW-0808">Transferase</keyword>
<feature type="domain" description="N-acetyltransferase" evidence="13">
    <location>
        <begin position="395"/>
        <end position="567"/>
    </location>
</feature>
<evidence type="ECO:0000256" key="7">
    <source>
        <dbReference type="ARBA" id="ARBA00022884"/>
    </source>
</evidence>
<keyword evidence="7 12" id="KW-0694">RNA-binding</keyword>
<dbReference type="GO" id="GO:1904812">
    <property type="term" value="P:rRNA acetylation involved in maturation of SSU-rRNA"/>
    <property type="evidence" value="ECO:0007669"/>
    <property type="project" value="TreeGrafter"/>
</dbReference>
<dbReference type="PANTHER" id="PTHR10925:SF5">
    <property type="entry name" value="RNA CYTIDINE ACETYLTRANSFERASE"/>
    <property type="match status" value="1"/>
</dbReference>
<keyword evidence="2 12" id="KW-0820">tRNA-binding</keyword>
<dbReference type="CDD" id="cd04301">
    <property type="entry name" value="NAT_SF"/>
    <property type="match status" value="1"/>
</dbReference>
<keyword evidence="15" id="KW-1185">Reference proteome</keyword>
<proteinExistence type="inferred from homology"/>
<evidence type="ECO:0000313" key="14">
    <source>
        <dbReference type="EMBL" id="KSW11466.1"/>
    </source>
</evidence>
<keyword evidence="1 12" id="KW-0963">Cytoplasm</keyword>
<dbReference type="GO" id="GO:0106162">
    <property type="term" value="F:mRNA N-acetyltransferase activity"/>
    <property type="evidence" value="ECO:0007669"/>
    <property type="project" value="RHEA"/>
</dbReference>
<keyword evidence="4 12" id="KW-0819">tRNA processing</keyword>
<dbReference type="Pfam" id="PF00583">
    <property type="entry name" value="Acetyltransf_1"/>
    <property type="match status" value="1"/>
</dbReference>
<comment type="catalytic activity">
    <reaction evidence="9">
        <text>a cytidine in tRNA + acetyl-CoA + ATP + H2O = an N(4)-acetylcytidine in tRNA + ADP + phosphate + CoA + H(+)</text>
        <dbReference type="Rhea" id="RHEA:53876"/>
        <dbReference type="Rhea" id="RHEA-COMP:13670"/>
        <dbReference type="Rhea" id="RHEA-COMP:13671"/>
        <dbReference type="ChEBI" id="CHEBI:15377"/>
        <dbReference type="ChEBI" id="CHEBI:15378"/>
        <dbReference type="ChEBI" id="CHEBI:30616"/>
        <dbReference type="ChEBI" id="CHEBI:43474"/>
        <dbReference type="ChEBI" id="CHEBI:57287"/>
        <dbReference type="ChEBI" id="CHEBI:57288"/>
        <dbReference type="ChEBI" id="CHEBI:74900"/>
        <dbReference type="ChEBI" id="CHEBI:82748"/>
        <dbReference type="ChEBI" id="CHEBI:456216"/>
    </reaction>
</comment>
<dbReference type="InterPro" id="IPR007807">
    <property type="entry name" value="TcmA/NAT10_helicase"/>
</dbReference>
<comment type="catalytic activity">
    <reaction evidence="12">
        <text>cytidine(34) in elongator tRNA(Met) + acetyl-CoA + ATP + H2O = N(4)-acetylcytidine(34) in elongator tRNA(Met) + ADP + phosphate + CoA + H(+)</text>
        <dbReference type="Rhea" id="RHEA:43788"/>
        <dbReference type="Rhea" id="RHEA-COMP:10693"/>
        <dbReference type="Rhea" id="RHEA-COMP:10694"/>
        <dbReference type="ChEBI" id="CHEBI:15377"/>
        <dbReference type="ChEBI" id="CHEBI:15378"/>
        <dbReference type="ChEBI" id="CHEBI:30616"/>
        <dbReference type="ChEBI" id="CHEBI:43474"/>
        <dbReference type="ChEBI" id="CHEBI:57287"/>
        <dbReference type="ChEBI" id="CHEBI:57288"/>
        <dbReference type="ChEBI" id="CHEBI:74900"/>
        <dbReference type="ChEBI" id="CHEBI:82748"/>
        <dbReference type="ChEBI" id="CHEBI:456216"/>
        <dbReference type="EC" id="2.3.1.193"/>
    </reaction>
</comment>
<accession>A0A0V8RU50</accession>
<evidence type="ECO:0000313" key="15">
    <source>
        <dbReference type="Proteomes" id="UP000053352"/>
    </source>
</evidence>
<dbReference type="STRING" id="2309.CF15_01020"/>
<dbReference type="Gene3D" id="3.40.50.11040">
    <property type="match status" value="1"/>
</dbReference>
<evidence type="ECO:0000256" key="4">
    <source>
        <dbReference type="ARBA" id="ARBA00022694"/>
    </source>
</evidence>
<gene>
    <name evidence="12" type="primary">tmcA</name>
    <name evidence="14" type="ORF">CF15_01020</name>
</gene>
<comment type="catalytic activity">
    <reaction evidence="11">
        <text>a cytidine in mRNA + acetyl-CoA + ATP + H2O = an N(4)-acetylcytidine in mRNA + ADP + phosphate + CoA + H(+)</text>
        <dbReference type="Rhea" id="RHEA:58480"/>
        <dbReference type="Rhea" id="RHEA-COMP:15145"/>
        <dbReference type="Rhea" id="RHEA-COMP:15146"/>
        <dbReference type="ChEBI" id="CHEBI:15377"/>
        <dbReference type="ChEBI" id="CHEBI:15378"/>
        <dbReference type="ChEBI" id="CHEBI:30616"/>
        <dbReference type="ChEBI" id="CHEBI:43474"/>
        <dbReference type="ChEBI" id="CHEBI:57287"/>
        <dbReference type="ChEBI" id="CHEBI:57288"/>
        <dbReference type="ChEBI" id="CHEBI:74900"/>
        <dbReference type="ChEBI" id="CHEBI:82748"/>
        <dbReference type="ChEBI" id="CHEBI:456216"/>
    </reaction>
</comment>
<evidence type="ECO:0000256" key="11">
    <source>
        <dbReference type="ARBA" id="ARBA00049914"/>
    </source>
</evidence>
<dbReference type="Proteomes" id="UP000053352">
    <property type="component" value="Unassembled WGS sequence"/>
</dbReference>
<evidence type="ECO:0000256" key="12">
    <source>
        <dbReference type="HAMAP-Rule" id="MF_01886"/>
    </source>
</evidence>
<evidence type="ECO:0000256" key="2">
    <source>
        <dbReference type="ARBA" id="ARBA00022555"/>
    </source>
</evidence>
<dbReference type="PROSITE" id="PS51186">
    <property type="entry name" value="GNAT"/>
    <property type="match status" value="1"/>
</dbReference>
<dbReference type="InterPro" id="IPR013562">
    <property type="entry name" value="TmcA/NAT10_N"/>
</dbReference>
<evidence type="ECO:0000256" key="6">
    <source>
        <dbReference type="ARBA" id="ARBA00022840"/>
    </source>
</evidence>
<dbReference type="SUPFAM" id="SSF55729">
    <property type="entry name" value="Acyl-CoA N-acyltransferases (Nat)"/>
    <property type="match status" value="1"/>
</dbReference>
<dbReference type="Pfam" id="PF08351">
    <property type="entry name" value="TmcA_N"/>
    <property type="match status" value="1"/>
</dbReference>
<dbReference type="OrthoDB" id="312894at2157"/>
<keyword evidence="8 12" id="KW-0012">Acyltransferase</keyword>
<evidence type="ECO:0000259" key="13">
    <source>
        <dbReference type="PROSITE" id="PS51186"/>
    </source>
</evidence>
<feature type="binding site" evidence="12">
    <location>
        <begin position="493"/>
        <end position="495"/>
    </location>
    <ligand>
        <name>acetyl-CoA</name>
        <dbReference type="ChEBI" id="CHEBI:57288"/>
    </ligand>
</feature>
<evidence type="ECO:0000256" key="8">
    <source>
        <dbReference type="ARBA" id="ARBA00023315"/>
    </source>
</evidence>
<dbReference type="GO" id="GO:1990883">
    <property type="term" value="F:18S rRNA cytidine N-acetyltransferase activity"/>
    <property type="evidence" value="ECO:0007669"/>
    <property type="project" value="TreeGrafter"/>
</dbReference>
<dbReference type="InterPro" id="IPR027417">
    <property type="entry name" value="P-loop_NTPase"/>
</dbReference>
<dbReference type="EMBL" id="LNTB01000001">
    <property type="protein sequence ID" value="KSW11466.1"/>
    <property type="molecule type" value="Genomic_DNA"/>
</dbReference>
<evidence type="ECO:0000256" key="5">
    <source>
        <dbReference type="ARBA" id="ARBA00022741"/>
    </source>
</evidence>
<comment type="caution">
    <text evidence="12">Lacks conserved residue(s) required for the propagation of feature annotation.</text>
</comment>
<sequence length="728" mass="76705">MDARVRGALEGFAEAVRGSGYRGLVVLHSRSPGGVAAEVVELLGASGGCVVVAPRRLVPSCPGGCRCFSPGGFRRALGLGAGLVVVATDGLLRPSLVAGVSGIVSAGGLLVVAAPPLEEWDPGVGGGGYRGYLLSRLRAARVLFWADADSGRVYAHRSPRGRAGGWARGPGGYRPRGPVPRGLLELAATPGQARALDEFSLFLGSRARSFLVTGDRGRGKSFLLGLAVALAVRRGAVGEAAAVAPEPWALESFFRGLVEGLGALGVGYRVRRRGGDVVAVTGPWFRVAYYPPGEARAAGMLVVDEAAAVGAARLRRLSWRSGRTLTATTVHGYEGSGMVFAHMVGEILPRPLVRVELAEPVRYPPGDPLEEWVYETFLLRAEPGEPPPPERLGGVAYERLDAGRLSRDPGLLRKAYGLLALAHYRTEPDYLLVLLEPGGHTLHMLRAGGSLVAVADTATEEPGAGGGGRLLHSLLRLHAEGAAEARAVRVVRIAVHPSLQRRGLGSTLLRRVEEWARGLGADLVGAVFARHDVLGFWLRAGYTPFYVSPRYNRFTGEKNIAVAKPLTGLGERLVLEAAGELRLKLLLSSHSVYRDLAAEKIAAMLERLPRVEPPVSLARGQARRLCLYLRGALEAEQAMDALYLAAVIALSRPRGVERLRGSLLVLAVARLLQGKPPDEAAEAAGLGLEELPAALREAAGLLAGEAGLDCGGTQPRDGGGKGWRGGGL</sequence>
<feature type="binding site" evidence="12">
    <location>
        <position position="539"/>
    </location>
    <ligand>
        <name>acetyl-CoA</name>
        <dbReference type="ChEBI" id="CHEBI:57288"/>
    </ligand>
</feature>
<dbReference type="GO" id="GO:0000049">
    <property type="term" value="F:tRNA binding"/>
    <property type="evidence" value="ECO:0007669"/>
    <property type="project" value="UniProtKB-UniRule"/>
</dbReference>
<dbReference type="GO" id="GO:0051391">
    <property type="term" value="P:tRNA acetylation"/>
    <property type="evidence" value="ECO:0007669"/>
    <property type="project" value="UniProtKB-UniRule"/>
</dbReference>
<organism evidence="14 15">
    <name type="scientific">Pyrodictium occultum</name>
    <dbReference type="NCBI Taxonomy" id="2309"/>
    <lineage>
        <taxon>Archaea</taxon>
        <taxon>Thermoproteota</taxon>
        <taxon>Thermoprotei</taxon>
        <taxon>Desulfurococcales</taxon>
        <taxon>Pyrodictiaceae</taxon>
        <taxon>Pyrodictium</taxon>
    </lineage>
</organism>
<dbReference type="Gene3D" id="3.40.50.300">
    <property type="entry name" value="P-loop containing nucleotide triphosphate hydrolases"/>
    <property type="match status" value="1"/>
</dbReference>
<keyword evidence="6 12" id="KW-0067">ATP-binding</keyword>
<evidence type="ECO:0000256" key="3">
    <source>
        <dbReference type="ARBA" id="ARBA00022679"/>
    </source>
</evidence>
<evidence type="ECO:0000256" key="1">
    <source>
        <dbReference type="ARBA" id="ARBA00022490"/>
    </source>
</evidence>
<dbReference type="InterPro" id="IPR024914">
    <property type="entry name" value="tRNA_acetyltr_TmcA"/>
</dbReference>
<reference evidence="14 15" key="1">
    <citation type="submission" date="2015-11" db="EMBL/GenBank/DDBJ databases">
        <title>Genome sequence of Pyrodictium occultum PL-19, a marine hyperthermophilic archaeon isolated from Volcano, Italy.</title>
        <authorList>
            <person name="Utturkar S."/>
            <person name="Huber H."/>
            <person name="Leptihn S."/>
            <person name="Brown S."/>
            <person name="Stetter K.O."/>
            <person name="Podar M."/>
        </authorList>
    </citation>
    <scope>NUCLEOTIDE SEQUENCE [LARGE SCALE GENOMIC DNA]</scope>
    <source>
        <strain evidence="14 15">PL-19</strain>
    </source>
</reference>
<comment type="subcellular location">
    <subcellularLocation>
        <location evidence="12">Cytoplasm</location>
    </subcellularLocation>
</comment>
<comment type="function">
    <text evidence="12">Catalyzes the formation of N(4)-acetylcytidine (ac(4)C) at the wobble position of tRNA(Met), by using acetyl-CoA as an acetyl donor and ATP (or GTP).</text>
</comment>
<dbReference type="PANTHER" id="PTHR10925">
    <property type="entry name" value="N-ACETYLTRANSFERASE 10"/>
    <property type="match status" value="1"/>
</dbReference>
<feature type="binding site" evidence="12">
    <location>
        <position position="192"/>
    </location>
    <ligand>
        <name>ATP</name>
        <dbReference type="ChEBI" id="CHEBI:30616"/>
    </ligand>
</feature>
<dbReference type="AlphaFoldDB" id="A0A0V8RU50"/>
<dbReference type="GO" id="GO:0005524">
    <property type="term" value="F:ATP binding"/>
    <property type="evidence" value="ECO:0007669"/>
    <property type="project" value="UniProtKB-UniRule"/>
</dbReference>
<dbReference type="GO" id="GO:0002101">
    <property type="term" value="P:tRNA wobble cytosine modification"/>
    <property type="evidence" value="ECO:0007669"/>
    <property type="project" value="UniProtKB-UniRule"/>
</dbReference>
<dbReference type="Gene3D" id="3.40.630.30">
    <property type="match status" value="1"/>
</dbReference>
<name>A0A0V8RU50_PYROC</name>
<protein>
    <recommendedName>
        <fullName evidence="12">tRNA(Met) cytidine acetyltransferase TmcA</fullName>
        <ecNumber evidence="12">2.3.1.193</ecNumber>
    </recommendedName>
</protein>
<dbReference type="EC" id="2.3.1.193" evidence="12"/>
<dbReference type="GO" id="GO:0051392">
    <property type="term" value="F:tRNA cytidine N4-acetyltransferase activity"/>
    <property type="evidence" value="ECO:0007669"/>
    <property type="project" value="UniProtKB-UniRule"/>
</dbReference>
<comment type="caution">
    <text evidence="14">The sequence shown here is derived from an EMBL/GenBank/DDBJ whole genome shotgun (WGS) entry which is preliminary data.</text>
</comment>
<evidence type="ECO:0000256" key="9">
    <source>
        <dbReference type="ARBA" id="ARBA00049883"/>
    </source>
</evidence>
<comment type="similarity">
    <text evidence="12">Belongs to the TmcA family.</text>
</comment>
<dbReference type="InterPro" id="IPR032672">
    <property type="entry name" value="TmcA/NAT10/Kre33"/>
</dbReference>
<dbReference type="Pfam" id="PF05127">
    <property type="entry name" value="NAT10_TcmA_helicase"/>
    <property type="match status" value="1"/>
</dbReference>
<dbReference type="HAMAP" id="MF_01886">
    <property type="entry name" value="tRNA_acetyltr_TmcA"/>
    <property type="match status" value="1"/>
</dbReference>
<feature type="binding site" evidence="12">
    <location>
        <position position="362"/>
    </location>
    <ligand>
        <name>ATP</name>
        <dbReference type="ChEBI" id="CHEBI:30616"/>
    </ligand>
</feature>
<dbReference type="GO" id="GO:0005737">
    <property type="term" value="C:cytoplasm"/>
    <property type="evidence" value="ECO:0007669"/>
    <property type="project" value="UniProtKB-SubCell"/>
</dbReference>
<keyword evidence="5 12" id="KW-0547">Nucleotide-binding</keyword>